<organism evidence="13 14">
    <name type="scientific">Lithospermum erythrorhizon</name>
    <name type="common">Purple gromwell</name>
    <name type="synonym">Lithospermum officinale var. erythrorhizon</name>
    <dbReference type="NCBI Taxonomy" id="34254"/>
    <lineage>
        <taxon>Eukaryota</taxon>
        <taxon>Viridiplantae</taxon>
        <taxon>Streptophyta</taxon>
        <taxon>Embryophyta</taxon>
        <taxon>Tracheophyta</taxon>
        <taxon>Spermatophyta</taxon>
        <taxon>Magnoliopsida</taxon>
        <taxon>eudicotyledons</taxon>
        <taxon>Gunneridae</taxon>
        <taxon>Pentapetalae</taxon>
        <taxon>asterids</taxon>
        <taxon>lamiids</taxon>
        <taxon>Boraginales</taxon>
        <taxon>Boraginaceae</taxon>
        <taxon>Boraginoideae</taxon>
        <taxon>Lithospermeae</taxon>
        <taxon>Lithospermum</taxon>
    </lineage>
</organism>
<dbReference type="GO" id="GO:0005524">
    <property type="term" value="F:ATP binding"/>
    <property type="evidence" value="ECO:0007669"/>
    <property type="project" value="UniProtKB-UniRule"/>
</dbReference>
<dbReference type="InterPro" id="IPR001206">
    <property type="entry name" value="Diacylglycerol_kinase_cat_dom"/>
</dbReference>
<dbReference type="InterPro" id="IPR000756">
    <property type="entry name" value="Diacylglycerol_kin_accessory"/>
</dbReference>
<dbReference type="Pfam" id="PF00609">
    <property type="entry name" value="DAGK_acc"/>
    <property type="match status" value="1"/>
</dbReference>
<evidence type="ECO:0000256" key="10">
    <source>
        <dbReference type="RuleBase" id="RU361128"/>
    </source>
</evidence>
<dbReference type="InterPro" id="IPR016961">
    <property type="entry name" value="Diacylglycerol_kinase_pln"/>
</dbReference>
<evidence type="ECO:0000313" key="14">
    <source>
        <dbReference type="Proteomes" id="UP001454036"/>
    </source>
</evidence>
<evidence type="ECO:0000259" key="12">
    <source>
        <dbReference type="PROSITE" id="PS50146"/>
    </source>
</evidence>
<dbReference type="InterPro" id="IPR016064">
    <property type="entry name" value="NAD/diacylglycerol_kinase_sf"/>
</dbReference>
<dbReference type="InterPro" id="IPR017438">
    <property type="entry name" value="ATP-NAD_kinase_N"/>
</dbReference>
<dbReference type="GO" id="GO:0007200">
    <property type="term" value="P:phospholipase C-activating G protein-coupled receptor signaling pathway"/>
    <property type="evidence" value="ECO:0007669"/>
    <property type="project" value="UniProtKB-UniRule"/>
</dbReference>
<dbReference type="PANTHER" id="PTHR11255">
    <property type="entry name" value="DIACYLGLYCEROL KINASE"/>
    <property type="match status" value="1"/>
</dbReference>
<feature type="compositionally biased region" description="Polar residues" evidence="11">
    <location>
        <begin position="1"/>
        <end position="11"/>
    </location>
</feature>
<dbReference type="EMBL" id="BAABME010005142">
    <property type="protein sequence ID" value="GAA0164747.1"/>
    <property type="molecule type" value="Genomic_DNA"/>
</dbReference>
<keyword evidence="3 9" id="KW-0808">Transferase</keyword>
<dbReference type="GO" id="GO:0006952">
    <property type="term" value="P:defense response"/>
    <property type="evidence" value="ECO:0007669"/>
    <property type="project" value="UniProtKB-UniRule"/>
</dbReference>
<proteinExistence type="inferred from homology"/>
<dbReference type="GO" id="GO:0016020">
    <property type="term" value="C:membrane"/>
    <property type="evidence" value="ECO:0007669"/>
    <property type="project" value="TreeGrafter"/>
</dbReference>
<gene>
    <name evidence="13" type="ORF">LIER_20307</name>
</gene>
<evidence type="ECO:0000256" key="5">
    <source>
        <dbReference type="ARBA" id="ARBA00022777"/>
    </source>
</evidence>
<dbReference type="GO" id="GO:0004143">
    <property type="term" value="F:ATP-dependent diacylglycerol kinase activity"/>
    <property type="evidence" value="ECO:0007669"/>
    <property type="project" value="UniProtKB-UniRule"/>
</dbReference>
<feature type="domain" description="DAGKc" evidence="12">
    <location>
        <begin position="87"/>
        <end position="244"/>
    </location>
</feature>
<comment type="subunit">
    <text evidence="2 9">Monomer.</text>
</comment>
<evidence type="ECO:0000313" key="13">
    <source>
        <dbReference type="EMBL" id="GAA0164747.1"/>
    </source>
</evidence>
<evidence type="ECO:0000256" key="4">
    <source>
        <dbReference type="ARBA" id="ARBA00022741"/>
    </source>
</evidence>
<keyword evidence="6 9" id="KW-0611">Plant defense</keyword>
<dbReference type="Pfam" id="PF00781">
    <property type="entry name" value="DAGK_cat"/>
    <property type="match status" value="1"/>
</dbReference>
<comment type="caution">
    <text evidence="13">The sequence shown here is derived from an EMBL/GenBank/DDBJ whole genome shotgun (WGS) entry which is preliminary data.</text>
</comment>
<feature type="region of interest" description="Disordered" evidence="11">
    <location>
        <begin position="1"/>
        <end position="24"/>
    </location>
</feature>
<dbReference type="Proteomes" id="UP001454036">
    <property type="component" value="Unassembled WGS sequence"/>
</dbReference>
<keyword evidence="4 9" id="KW-0547">Nucleotide-binding</keyword>
<comment type="similarity">
    <text evidence="1 9 10">Belongs to the eukaryotic diacylglycerol kinase family.</text>
</comment>
<accession>A0AAV3QP44</accession>
<dbReference type="SUPFAM" id="SSF111331">
    <property type="entry name" value="NAD kinase/diacylglycerol kinase-like"/>
    <property type="match status" value="1"/>
</dbReference>
<dbReference type="PANTHER" id="PTHR11255:SF80">
    <property type="entry name" value="EYE-SPECIFIC DIACYLGLYCEROL KINASE"/>
    <property type="match status" value="1"/>
</dbReference>
<evidence type="ECO:0000256" key="7">
    <source>
        <dbReference type="ARBA" id="ARBA00022840"/>
    </source>
</evidence>
<dbReference type="AlphaFoldDB" id="A0AAV3QP44"/>
<comment type="function">
    <text evidence="9">Phosphorylates the second messenger diacylglycerol (DAG) to generate phosphatidic acid (PA), another important signaling molecule. PA is required for plant development and responses to abiotic stress and pathogen attack.</text>
</comment>
<dbReference type="SMART" id="SM00045">
    <property type="entry name" value="DAGKa"/>
    <property type="match status" value="1"/>
</dbReference>
<protein>
    <recommendedName>
        <fullName evidence="9 10">Diacylglycerol kinase</fullName>
        <ecNumber evidence="9 10">2.7.1.107</ecNumber>
    </recommendedName>
</protein>
<dbReference type="PROSITE" id="PS50146">
    <property type="entry name" value="DAGK"/>
    <property type="match status" value="1"/>
</dbReference>
<evidence type="ECO:0000256" key="11">
    <source>
        <dbReference type="SAM" id="MobiDB-lite"/>
    </source>
</evidence>
<evidence type="ECO:0000256" key="1">
    <source>
        <dbReference type="ARBA" id="ARBA00009280"/>
    </source>
</evidence>
<evidence type="ECO:0000256" key="3">
    <source>
        <dbReference type="ARBA" id="ARBA00022679"/>
    </source>
</evidence>
<reference evidence="13 14" key="1">
    <citation type="submission" date="2024-01" db="EMBL/GenBank/DDBJ databases">
        <title>The complete chloroplast genome sequence of Lithospermum erythrorhizon: insights into the phylogenetic relationship among Boraginaceae species and the maternal lineages of purple gromwells.</title>
        <authorList>
            <person name="Okada T."/>
            <person name="Watanabe K."/>
        </authorList>
    </citation>
    <scope>NUCLEOTIDE SEQUENCE [LARGE SCALE GENOMIC DNA]</scope>
</reference>
<dbReference type="PIRSF" id="PIRSF030829">
    <property type="entry name" value="Diacylglycerol_kinase_pln"/>
    <property type="match status" value="1"/>
</dbReference>
<evidence type="ECO:0000256" key="2">
    <source>
        <dbReference type="ARBA" id="ARBA00011245"/>
    </source>
</evidence>
<sequence length="489" mass="54393">MKSSTTKATSSRLKKAAEKKSSGRSSMVDSIKAITLSGFNIDKQQLKEKITYPEYLRLAMKQAILAKDIDAQQVKRLFEVGNSGGGVVEAPLVVFINSNSGGRHGPKLKERLQALMAQEQVFDLQDVKPHEFVQYGLACLEKFAALGDNCAKETREKLRVVVAGGDGTVGWVLGCLGDLHKQGRNPVPPTAIIPLGTGNDLSRSFGWGGSFPYNWKSAMKRTLNDVTEGPTCRLDSWNISVSMPAGKELQTPYSLKMIEEVALDQELAAETELPEKVSCYQGVFYNYFSVGMDAKVAYGFHHLRNEKPYLAQGPISNKLIYSGYSCSQGWFFTPCTSAPSLRGLNNILRLHIKKVNCSTWERVPIPSSVRSVVALNLPSYGSGRHPWGNLKPDYMEKRGFVEAHADDGFLEIFGLKQGWHASLVMVELISAKHIAQASSIRFELRGGEWERAYMQIDGEPWKQPMSRDYSTYVEIKRVPFQSIMVYGDQ</sequence>
<keyword evidence="5 9" id="KW-0418">Kinase</keyword>
<keyword evidence="8 9" id="KW-0346">Stress response</keyword>
<dbReference type="EC" id="2.7.1.107" evidence="9 10"/>
<evidence type="ECO:0000256" key="9">
    <source>
        <dbReference type="PIRNR" id="PIRNR030829"/>
    </source>
</evidence>
<dbReference type="FunFam" id="3.40.50.10330:FF:000023">
    <property type="entry name" value="diacylglycerol kinase"/>
    <property type="match status" value="1"/>
</dbReference>
<evidence type="ECO:0000256" key="8">
    <source>
        <dbReference type="ARBA" id="ARBA00023016"/>
    </source>
</evidence>
<dbReference type="InterPro" id="IPR037607">
    <property type="entry name" value="DGK"/>
</dbReference>
<dbReference type="Gene3D" id="2.60.200.40">
    <property type="match status" value="1"/>
</dbReference>
<evidence type="ECO:0000256" key="6">
    <source>
        <dbReference type="ARBA" id="ARBA00022821"/>
    </source>
</evidence>
<name>A0AAV3QP44_LITER</name>
<dbReference type="FunFam" id="2.60.200.40:FF:000011">
    <property type="entry name" value="diacylglycerol kinase"/>
    <property type="match status" value="1"/>
</dbReference>
<keyword evidence="7 9" id="KW-0067">ATP-binding</keyword>
<keyword evidence="14" id="KW-1185">Reference proteome</keyword>
<dbReference type="SMART" id="SM00046">
    <property type="entry name" value="DAGKc"/>
    <property type="match status" value="1"/>
</dbReference>
<comment type="catalytic activity">
    <reaction evidence="9 10">
        <text>a 1,2-diacyl-sn-glycerol + ATP = a 1,2-diacyl-sn-glycero-3-phosphate + ADP + H(+)</text>
        <dbReference type="Rhea" id="RHEA:10272"/>
        <dbReference type="ChEBI" id="CHEBI:15378"/>
        <dbReference type="ChEBI" id="CHEBI:17815"/>
        <dbReference type="ChEBI" id="CHEBI:30616"/>
        <dbReference type="ChEBI" id="CHEBI:58608"/>
        <dbReference type="ChEBI" id="CHEBI:456216"/>
        <dbReference type="EC" id="2.7.1.107"/>
    </reaction>
</comment>
<dbReference type="Gene3D" id="3.40.50.10330">
    <property type="entry name" value="Probable inorganic polyphosphate/atp-NAD kinase, domain 1"/>
    <property type="match status" value="1"/>
</dbReference>